<reference evidence="1 2" key="1">
    <citation type="journal article" date="2022" name="Int. J. Syst. Evol. Microbiol.">
        <title>Prevotella herbatica sp. nov., a plant polysaccharide-decomposing anaerobic bacterium isolated from a methanogenic reactor.</title>
        <authorList>
            <person name="Uek A."/>
            <person name="Tonouchi A."/>
            <person name="Kaku N."/>
            <person name="Ueki K."/>
        </authorList>
    </citation>
    <scope>NUCLEOTIDE SEQUENCE [LARGE SCALE GENOMIC DNA]</scope>
    <source>
        <strain evidence="1 2">WR041</strain>
    </source>
</reference>
<evidence type="ECO:0000313" key="2">
    <source>
        <dbReference type="Proteomes" id="UP001319045"/>
    </source>
</evidence>
<evidence type="ECO:0000313" key="1">
    <source>
        <dbReference type="EMBL" id="BCS86690.1"/>
    </source>
</evidence>
<name>A0ABM9SDU8_9BACT</name>
<keyword evidence="2" id="KW-1185">Reference proteome</keyword>
<proteinExistence type="predicted"/>
<protein>
    <recommendedName>
        <fullName evidence="3">TonB C-terminal domain-containing protein</fullName>
    </recommendedName>
</protein>
<evidence type="ECO:0008006" key="3">
    <source>
        <dbReference type="Google" id="ProtNLM"/>
    </source>
</evidence>
<dbReference type="Proteomes" id="UP001319045">
    <property type="component" value="Chromosome"/>
</dbReference>
<dbReference type="Gene3D" id="3.30.1150.10">
    <property type="match status" value="1"/>
</dbReference>
<accession>A0ABM9SDU8</accession>
<dbReference type="SUPFAM" id="SSF74653">
    <property type="entry name" value="TolA/TonB C-terminal domain"/>
    <property type="match status" value="1"/>
</dbReference>
<gene>
    <name evidence="1" type="ORF">prwr041_25830</name>
</gene>
<organism evidence="1 2">
    <name type="scientific">Prevotella herbatica</name>
    <dbReference type="NCBI Taxonomy" id="2801997"/>
    <lineage>
        <taxon>Bacteria</taxon>
        <taxon>Pseudomonadati</taxon>
        <taxon>Bacteroidota</taxon>
        <taxon>Bacteroidia</taxon>
        <taxon>Bacteroidales</taxon>
        <taxon>Prevotellaceae</taxon>
        <taxon>Prevotella</taxon>
    </lineage>
</organism>
<dbReference type="EMBL" id="AP024484">
    <property type="protein sequence ID" value="BCS86690.1"/>
    <property type="molecule type" value="Genomic_DNA"/>
</dbReference>
<sequence>MESTKDSIICEQPDILPYFSKKGVAYPEYVIKQFGKKTKKGFRPFHIIMSFVVEKDGRVSNITIKTSMQSEYSSRIRNIINNMGKWKPGLKDGRTVRCRVYFNAYIH</sequence>